<dbReference type="STRING" id="211114.SAMN04489726_7095"/>
<dbReference type="Proteomes" id="UP000183376">
    <property type="component" value="Chromosome I"/>
</dbReference>
<dbReference type="AlphaFoldDB" id="A0A1H0C986"/>
<proteinExistence type="predicted"/>
<name>A0A1H0C986_ALLAB</name>
<evidence type="ECO:0000313" key="1">
    <source>
        <dbReference type="EMBL" id="SDN54412.1"/>
    </source>
</evidence>
<accession>A0A1H0C986</accession>
<dbReference type="EMBL" id="LT629701">
    <property type="protein sequence ID" value="SDN54412.1"/>
    <property type="molecule type" value="Genomic_DNA"/>
</dbReference>
<evidence type="ECO:0000313" key="2">
    <source>
        <dbReference type="Proteomes" id="UP000183376"/>
    </source>
</evidence>
<protein>
    <recommendedName>
        <fullName evidence="3">Metallothionein</fullName>
    </recommendedName>
</protein>
<dbReference type="OrthoDB" id="3401648at2"/>
<dbReference type="eggNOG" id="COG1108">
    <property type="taxonomic scope" value="Bacteria"/>
</dbReference>
<gene>
    <name evidence="1" type="ORF">SAMN04489726_7095</name>
</gene>
<evidence type="ECO:0008006" key="3">
    <source>
        <dbReference type="Google" id="ProtNLM"/>
    </source>
</evidence>
<dbReference type="RefSeq" id="WP_030426384.1">
    <property type="nucleotide sequence ID" value="NZ_JOEF01000001.1"/>
</dbReference>
<sequence length="111" mass="11775">MSAALDHRPAETHQHTHGPGCGHDAVLHGDHVDYLHDGHVHREHRTPEGVHYDECDACTCADCSDNCAVCSCDDCSCPTCNHATCQCSGCSDSCQNCTCADCSCPTCTHAA</sequence>
<reference evidence="1 2" key="1">
    <citation type="submission" date="2016-10" db="EMBL/GenBank/DDBJ databases">
        <authorList>
            <person name="de Groot N.N."/>
        </authorList>
    </citation>
    <scope>NUCLEOTIDE SEQUENCE [LARGE SCALE GENOMIC DNA]</scope>
    <source>
        <strain evidence="1 2">DSM 44149</strain>
    </source>
</reference>
<keyword evidence="2" id="KW-1185">Reference proteome</keyword>
<organism evidence="1 2">
    <name type="scientific">Allokutzneria albata</name>
    <name type="common">Kibdelosporangium albatum</name>
    <dbReference type="NCBI Taxonomy" id="211114"/>
    <lineage>
        <taxon>Bacteria</taxon>
        <taxon>Bacillati</taxon>
        <taxon>Actinomycetota</taxon>
        <taxon>Actinomycetes</taxon>
        <taxon>Pseudonocardiales</taxon>
        <taxon>Pseudonocardiaceae</taxon>
        <taxon>Allokutzneria</taxon>
    </lineage>
</organism>